<dbReference type="SUPFAM" id="SSF53335">
    <property type="entry name" value="S-adenosyl-L-methionine-dependent methyltransferases"/>
    <property type="match status" value="1"/>
</dbReference>
<protein>
    <submittedName>
        <fullName evidence="4">Ubiquinone/menaquinone biosynthesis C-methylase UbiE</fullName>
    </submittedName>
</protein>
<dbReference type="PANTHER" id="PTHR43861">
    <property type="entry name" value="TRANS-ACONITATE 2-METHYLTRANSFERASE-RELATED"/>
    <property type="match status" value="1"/>
</dbReference>
<organism evidence="4 5">
    <name type="scientific">Rudaeicoccus suwonensis</name>
    <dbReference type="NCBI Taxonomy" id="657409"/>
    <lineage>
        <taxon>Bacteria</taxon>
        <taxon>Bacillati</taxon>
        <taxon>Actinomycetota</taxon>
        <taxon>Actinomycetes</taxon>
        <taxon>Micrococcales</taxon>
        <taxon>Dermacoccaceae</taxon>
        <taxon>Rudaeicoccus</taxon>
    </lineage>
</organism>
<reference evidence="4 5" key="1">
    <citation type="submission" date="2019-06" db="EMBL/GenBank/DDBJ databases">
        <title>Sequencing the genomes of 1000 actinobacteria strains.</title>
        <authorList>
            <person name="Klenk H.-P."/>
        </authorList>
    </citation>
    <scope>NUCLEOTIDE SEQUENCE [LARGE SCALE GENOMIC DNA]</scope>
    <source>
        <strain evidence="4 5">DSM 19560</strain>
    </source>
</reference>
<dbReference type="Pfam" id="PF13649">
    <property type="entry name" value="Methyltransf_25"/>
    <property type="match status" value="1"/>
</dbReference>
<dbReference type="RefSeq" id="WP_145224719.1">
    <property type="nucleotide sequence ID" value="NZ_VIVQ01000001.1"/>
</dbReference>
<dbReference type="GO" id="GO:0008168">
    <property type="term" value="F:methyltransferase activity"/>
    <property type="evidence" value="ECO:0007669"/>
    <property type="project" value="UniProtKB-KW"/>
</dbReference>
<gene>
    <name evidence="4" type="ORF">BKA23_0211</name>
</gene>
<feature type="domain" description="Methyltransferase" evidence="3">
    <location>
        <begin position="51"/>
        <end position="141"/>
    </location>
</feature>
<evidence type="ECO:0000259" key="3">
    <source>
        <dbReference type="Pfam" id="PF13649"/>
    </source>
</evidence>
<keyword evidence="4" id="KW-0830">Ubiquinone</keyword>
<dbReference type="EMBL" id="VIVQ01000001">
    <property type="protein sequence ID" value="TWE11444.1"/>
    <property type="molecule type" value="Genomic_DNA"/>
</dbReference>
<keyword evidence="5" id="KW-1185">Reference proteome</keyword>
<dbReference type="InterPro" id="IPR041698">
    <property type="entry name" value="Methyltransf_25"/>
</dbReference>
<dbReference type="InterPro" id="IPR029063">
    <property type="entry name" value="SAM-dependent_MTases_sf"/>
</dbReference>
<evidence type="ECO:0000313" key="5">
    <source>
        <dbReference type="Proteomes" id="UP000318297"/>
    </source>
</evidence>
<dbReference type="Gene3D" id="3.40.50.150">
    <property type="entry name" value="Vaccinia Virus protein VP39"/>
    <property type="match status" value="1"/>
</dbReference>
<keyword evidence="2" id="KW-0808">Transferase</keyword>
<comment type="caution">
    <text evidence="4">The sequence shown here is derived from an EMBL/GenBank/DDBJ whole genome shotgun (WGS) entry which is preliminary data.</text>
</comment>
<dbReference type="PANTHER" id="PTHR43861:SF1">
    <property type="entry name" value="TRANS-ACONITATE 2-METHYLTRANSFERASE"/>
    <property type="match status" value="1"/>
</dbReference>
<name>A0A561E767_9MICO</name>
<evidence type="ECO:0000256" key="1">
    <source>
        <dbReference type="ARBA" id="ARBA00022603"/>
    </source>
</evidence>
<sequence length="225" mass="24091">MSTDERPGRIAATYDTIATDYAESLRDELGGKPLDRALLAAVVEMCDHGTIADLGCGPGHVTRHLASIGADALGIDISPAMIAIAEHDAPDVRFEVASMTDLALPDESLGGVVMFYSIIHLSPGERARAFSEVHRVLRSGGIALVAFHIRSEEFAPGETNHMHTWFGHSVDIDGYFLEPEQVIDEIADAGLDVVSVTTRLPHPGIEVASERAYVLAQKPGPTTEP</sequence>
<dbReference type="CDD" id="cd02440">
    <property type="entry name" value="AdoMet_MTases"/>
    <property type="match status" value="1"/>
</dbReference>
<proteinExistence type="predicted"/>
<dbReference type="GO" id="GO:0032259">
    <property type="term" value="P:methylation"/>
    <property type="evidence" value="ECO:0007669"/>
    <property type="project" value="UniProtKB-KW"/>
</dbReference>
<dbReference type="AlphaFoldDB" id="A0A561E767"/>
<accession>A0A561E767</accession>
<evidence type="ECO:0000313" key="4">
    <source>
        <dbReference type="EMBL" id="TWE11444.1"/>
    </source>
</evidence>
<dbReference type="Proteomes" id="UP000318297">
    <property type="component" value="Unassembled WGS sequence"/>
</dbReference>
<keyword evidence="1 4" id="KW-0489">Methyltransferase</keyword>
<dbReference type="OrthoDB" id="9805171at2"/>
<evidence type="ECO:0000256" key="2">
    <source>
        <dbReference type="ARBA" id="ARBA00022679"/>
    </source>
</evidence>